<sequence length="210" mass="23307">MGENKNKKEKNKKKYVDVSVGVNVESVVCADDEAKADKVELKGFHRLHKAKEVDTKIGVFDDNGTSKHQSQWDFEKLRGVIQSTPKVEEVIDQELMIAFNGGRFSLNKSLFEHDRDGCVVFVGSGVCADDETKTEDVEIEVGVCADDEAKANEVENSSDDEAKADEVDTEIGDCVADNEAKAKEVDTKIGVFDDNGTSKHQSQWDFEKLR</sequence>
<comment type="caution">
    <text evidence="2">The sequence shown here is derived from an EMBL/GenBank/DDBJ whole genome shotgun (WGS) entry which is preliminary data.</text>
</comment>
<feature type="region of interest" description="Disordered" evidence="1">
    <location>
        <begin position="191"/>
        <end position="210"/>
    </location>
</feature>
<protein>
    <submittedName>
        <fullName evidence="2">Uncharacterized protein</fullName>
    </submittedName>
</protein>
<gene>
    <name evidence="2" type="ORF">LWI29_022825</name>
</gene>
<feature type="region of interest" description="Disordered" evidence="1">
    <location>
        <begin position="149"/>
        <end position="168"/>
    </location>
</feature>
<keyword evidence="3" id="KW-1185">Reference proteome</keyword>
<proteinExistence type="predicted"/>
<evidence type="ECO:0000256" key="1">
    <source>
        <dbReference type="SAM" id="MobiDB-lite"/>
    </source>
</evidence>
<organism evidence="2 3">
    <name type="scientific">Acer saccharum</name>
    <name type="common">Sugar maple</name>
    <dbReference type="NCBI Taxonomy" id="4024"/>
    <lineage>
        <taxon>Eukaryota</taxon>
        <taxon>Viridiplantae</taxon>
        <taxon>Streptophyta</taxon>
        <taxon>Embryophyta</taxon>
        <taxon>Tracheophyta</taxon>
        <taxon>Spermatophyta</taxon>
        <taxon>Magnoliopsida</taxon>
        <taxon>eudicotyledons</taxon>
        <taxon>Gunneridae</taxon>
        <taxon>Pentapetalae</taxon>
        <taxon>rosids</taxon>
        <taxon>malvids</taxon>
        <taxon>Sapindales</taxon>
        <taxon>Sapindaceae</taxon>
        <taxon>Hippocastanoideae</taxon>
        <taxon>Acereae</taxon>
        <taxon>Acer</taxon>
    </lineage>
</organism>
<reference evidence="2" key="1">
    <citation type="journal article" date="2022" name="Plant J.">
        <title>Strategies of tolerance reflected in two North American maple genomes.</title>
        <authorList>
            <person name="McEvoy S.L."/>
            <person name="Sezen U.U."/>
            <person name="Trouern-Trend A."/>
            <person name="McMahon S.M."/>
            <person name="Schaberg P.G."/>
            <person name="Yang J."/>
            <person name="Wegrzyn J.L."/>
            <person name="Swenson N.G."/>
        </authorList>
    </citation>
    <scope>NUCLEOTIDE SEQUENCE</scope>
    <source>
        <strain evidence="2">NS2018</strain>
    </source>
</reference>
<evidence type="ECO:0000313" key="3">
    <source>
        <dbReference type="Proteomes" id="UP001168877"/>
    </source>
</evidence>
<evidence type="ECO:0000313" key="2">
    <source>
        <dbReference type="EMBL" id="KAK0582207.1"/>
    </source>
</evidence>
<reference evidence="2" key="2">
    <citation type="submission" date="2023-06" db="EMBL/GenBank/DDBJ databases">
        <authorList>
            <person name="Swenson N.G."/>
            <person name="Wegrzyn J.L."/>
            <person name="Mcevoy S.L."/>
        </authorList>
    </citation>
    <scope>NUCLEOTIDE SEQUENCE</scope>
    <source>
        <strain evidence="2">NS2018</strain>
        <tissue evidence="2">Leaf</tissue>
    </source>
</reference>
<dbReference type="AlphaFoldDB" id="A0AA39VJ34"/>
<dbReference type="Proteomes" id="UP001168877">
    <property type="component" value="Unassembled WGS sequence"/>
</dbReference>
<dbReference type="EMBL" id="JAUESC010000384">
    <property type="protein sequence ID" value="KAK0582207.1"/>
    <property type="molecule type" value="Genomic_DNA"/>
</dbReference>
<accession>A0AA39VJ34</accession>
<name>A0AA39VJ34_ACESA</name>